<dbReference type="Proteomes" id="UP001476282">
    <property type="component" value="Unassembled WGS sequence"/>
</dbReference>
<protein>
    <submittedName>
        <fullName evidence="2">Uncharacterized protein</fullName>
    </submittedName>
</protein>
<keyword evidence="3" id="KW-1185">Reference proteome</keyword>
<sequence>MRRIESMTTPVPLTPAELEVLVAALDSPGAHLAGNEYLVETLSGKLRDAMGVIETSTTGDPSSGLLPGSPPLVGRTVPPTTDS</sequence>
<reference evidence="2 3" key="1">
    <citation type="submission" date="2024-02" db="EMBL/GenBank/DDBJ databases">
        <title>Haloferula sargassicola NBRC 104335.</title>
        <authorList>
            <person name="Ichikawa N."/>
            <person name="Katano-Makiyama Y."/>
            <person name="Hidaka K."/>
        </authorList>
    </citation>
    <scope>NUCLEOTIDE SEQUENCE [LARGE SCALE GENOMIC DNA]</scope>
    <source>
        <strain evidence="2 3">NBRC 104335</strain>
    </source>
</reference>
<name>A0ABP9UM99_9BACT</name>
<feature type="region of interest" description="Disordered" evidence="1">
    <location>
        <begin position="54"/>
        <end position="83"/>
    </location>
</feature>
<gene>
    <name evidence="2" type="ORF">Hsar01_00346</name>
</gene>
<organism evidence="2 3">
    <name type="scientific">Haloferula sargassicola</name>
    <dbReference type="NCBI Taxonomy" id="490096"/>
    <lineage>
        <taxon>Bacteria</taxon>
        <taxon>Pseudomonadati</taxon>
        <taxon>Verrucomicrobiota</taxon>
        <taxon>Verrucomicrobiia</taxon>
        <taxon>Verrucomicrobiales</taxon>
        <taxon>Verrucomicrobiaceae</taxon>
        <taxon>Haloferula</taxon>
    </lineage>
</organism>
<proteinExistence type="predicted"/>
<evidence type="ECO:0000313" key="2">
    <source>
        <dbReference type="EMBL" id="GAA5481139.1"/>
    </source>
</evidence>
<comment type="caution">
    <text evidence="2">The sequence shown here is derived from an EMBL/GenBank/DDBJ whole genome shotgun (WGS) entry which is preliminary data.</text>
</comment>
<dbReference type="EMBL" id="BAABRI010000002">
    <property type="protein sequence ID" value="GAA5481139.1"/>
    <property type="molecule type" value="Genomic_DNA"/>
</dbReference>
<accession>A0ABP9UM99</accession>
<evidence type="ECO:0000256" key="1">
    <source>
        <dbReference type="SAM" id="MobiDB-lite"/>
    </source>
</evidence>
<evidence type="ECO:0000313" key="3">
    <source>
        <dbReference type="Proteomes" id="UP001476282"/>
    </source>
</evidence>